<sequence length="645" mass="72280">LLRKRGSLSSLYTAESESELERDEHHDGLGSHSEGARSDASEAEMGSGSEDEEGSIGTGQASGVPSELSSTKTAFDDDKSQSLDIECFAQKLVLEEAESLRKSSSAPSVAEVETQPSNAISRSASAMGVETASSVIDDNEEAAKLAAKKVLEYEAFRNDHCYFAEMDDEDEHKNKKGYRIAIKTEQSSTTTTSTTESTTTTSISPIERGIGKSDHRKQNLSLLKSEQDEPLEPIMEESDSSRFKHPIIQYQSSAICCARSSATQSKSSICRFKASTMVSATTMQAQVQNLSLSSQSLPTTTCTKPSTSHSPTTLLTAAQKKATVRRRRINNELAQLLPPPVDVSRLNDSDYEDNRLKGVSSFEARSEEQEFDVFIKYQKDGFDREDLKYLEKAFHDMQNDGTANWNRILLWVPPCEIPTVKLLVKIFICLQAKPRKVGKTEIFFDDPELNGVMPHSTGCARTQGYYKLSNKQKRGIIRRPEGFQDRTEISERDEKTVRHVVQATREARSDNRRLLTSIGETSSDILKVNQLKYRKKMIKFARSRIHGWGLYALELIGPDEMIVEYVGQKIRPTVADEREKKYMRKGMGSSYLFRIDSDNVRPFFQLNYFEHFSCIFNKIWLAICSNMLSISAVVCFDGSAKILSC</sequence>
<dbReference type="GO" id="GO:0048188">
    <property type="term" value="C:Set1C/COMPASS complex"/>
    <property type="evidence" value="ECO:0007669"/>
    <property type="project" value="TreeGrafter"/>
</dbReference>
<dbReference type="PANTHER" id="PTHR45814:SF2">
    <property type="entry name" value="HISTONE-LYSINE N-METHYLTRANSFERASE SETD1"/>
    <property type="match status" value="1"/>
</dbReference>
<dbReference type="InterPro" id="IPR044570">
    <property type="entry name" value="Set1-like"/>
</dbReference>
<evidence type="ECO:0000256" key="3">
    <source>
        <dbReference type="ARBA" id="ARBA00022679"/>
    </source>
</evidence>
<dbReference type="Gene3D" id="2.170.270.10">
    <property type="entry name" value="SET domain"/>
    <property type="match status" value="1"/>
</dbReference>
<evidence type="ECO:0000256" key="5">
    <source>
        <dbReference type="ARBA" id="ARBA00022853"/>
    </source>
</evidence>
<evidence type="ECO:0000256" key="4">
    <source>
        <dbReference type="ARBA" id="ARBA00022691"/>
    </source>
</evidence>
<protein>
    <submittedName>
        <fullName evidence="9">Probable histone-lysine N-methyltransferase set-2 (inferred by orthology to a C. elegans protein)</fullName>
    </submittedName>
</protein>
<feature type="region of interest" description="Disordered" evidence="7">
    <location>
        <begin position="1"/>
        <end position="77"/>
    </location>
</feature>
<dbReference type="SUPFAM" id="SSF82199">
    <property type="entry name" value="SET domain"/>
    <property type="match status" value="1"/>
</dbReference>
<dbReference type="AlphaFoldDB" id="A0A0M3K5C0"/>
<dbReference type="WBParaSite" id="ASIM_0001616101-mRNA-1">
    <property type="protein sequence ID" value="ASIM_0001616101-mRNA-1"/>
    <property type="gene ID" value="ASIM_0001616101"/>
</dbReference>
<feature type="compositionally biased region" description="Polar residues" evidence="7">
    <location>
        <begin position="114"/>
        <end position="124"/>
    </location>
</feature>
<feature type="region of interest" description="Disordered" evidence="7">
    <location>
        <begin position="99"/>
        <end position="125"/>
    </location>
</feature>
<evidence type="ECO:0000256" key="2">
    <source>
        <dbReference type="ARBA" id="ARBA00022603"/>
    </source>
</evidence>
<evidence type="ECO:0000256" key="6">
    <source>
        <dbReference type="ARBA" id="ARBA00023242"/>
    </source>
</evidence>
<evidence type="ECO:0000256" key="7">
    <source>
        <dbReference type="SAM" id="MobiDB-lite"/>
    </source>
</evidence>
<dbReference type="GO" id="GO:0042800">
    <property type="term" value="F:histone H3K4 methyltransferase activity"/>
    <property type="evidence" value="ECO:0007669"/>
    <property type="project" value="InterPro"/>
</dbReference>
<feature type="compositionally biased region" description="Basic and acidic residues" evidence="7">
    <location>
        <begin position="22"/>
        <end position="40"/>
    </location>
</feature>
<evidence type="ECO:0000256" key="1">
    <source>
        <dbReference type="ARBA" id="ARBA00004123"/>
    </source>
</evidence>
<feature type="domain" description="COMPASS complex Set1 subunit N-SET" evidence="8">
    <location>
        <begin position="366"/>
        <end position="526"/>
    </location>
</feature>
<proteinExistence type="predicted"/>
<evidence type="ECO:0000313" key="9">
    <source>
        <dbReference type="WBParaSite" id="ASIM_0001616101-mRNA-1"/>
    </source>
</evidence>
<keyword evidence="6" id="KW-0539">Nucleus</keyword>
<keyword evidence="5" id="KW-0156">Chromatin regulator</keyword>
<keyword evidence="2" id="KW-0489">Methyltransferase</keyword>
<dbReference type="InterPro" id="IPR024657">
    <property type="entry name" value="COMPASS_Set1_N-SET"/>
</dbReference>
<dbReference type="PANTHER" id="PTHR45814">
    <property type="entry name" value="HISTONE-LYSINE N-METHYLTRANSFERASE SETD1"/>
    <property type="match status" value="1"/>
</dbReference>
<feature type="compositionally biased region" description="Polar residues" evidence="7">
    <location>
        <begin position="61"/>
        <end position="73"/>
    </location>
</feature>
<dbReference type="Pfam" id="PF11764">
    <property type="entry name" value="N-SET"/>
    <property type="match status" value="1"/>
</dbReference>
<comment type="subcellular location">
    <subcellularLocation>
        <location evidence="1">Nucleus</location>
    </subcellularLocation>
</comment>
<organism evidence="9">
    <name type="scientific">Anisakis simplex</name>
    <name type="common">Herring worm</name>
    <dbReference type="NCBI Taxonomy" id="6269"/>
    <lineage>
        <taxon>Eukaryota</taxon>
        <taxon>Metazoa</taxon>
        <taxon>Ecdysozoa</taxon>
        <taxon>Nematoda</taxon>
        <taxon>Chromadorea</taxon>
        <taxon>Rhabditida</taxon>
        <taxon>Spirurina</taxon>
        <taxon>Ascaridomorpha</taxon>
        <taxon>Ascaridoidea</taxon>
        <taxon>Anisakidae</taxon>
        <taxon>Anisakis</taxon>
        <taxon>Anisakis simplex complex</taxon>
    </lineage>
</organism>
<evidence type="ECO:0000259" key="8">
    <source>
        <dbReference type="SMART" id="SM01291"/>
    </source>
</evidence>
<accession>A0A0M3K5C0</accession>
<feature type="region of interest" description="Disordered" evidence="7">
    <location>
        <begin position="184"/>
        <end position="216"/>
    </location>
</feature>
<dbReference type="InterPro" id="IPR046341">
    <property type="entry name" value="SET_dom_sf"/>
</dbReference>
<keyword evidence="3" id="KW-0808">Transferase</keyword>
<keyword evidence="4" id="KW-0949">S-adenosyl-L-methionine</keyword>
<dbReference type="GO" id="GO:0032259">
    <property type="term" value="P:methylation"/>
    <property type="evidence" value="ECO:0007669"/>
    <property type="project" value="UniProtKB-KW"/>
</dbReference>
<reference evidence="9" key="1">
    <citation type="submission" date="2017-02" db="UniProtKB">
        <authorList>
            <consortium name="WormBaseParasite"/>
        </authorList>
    </citation>
    <scope>IDENTIFICATION</scope>
</reference>
<name>A0A0M3K5C0_ANISI</name>
<dbReference type="SMART" id="SM01291">
    <property type="entry name" value="N-SET"/>
    <property type="match status" value="1"/>
</dbReference>
<feature type="compositionally biased region" description="Low complexity" evidence="7">
    <location>
        <begin position="184"/>
        <end position="202"/>
    </location>
</feature>